<feature type="transmembrane region" description="Helical" evidence="5">
    <location>
        <begin position="102"/>
        <end position="118"/>
    </location>
</feature>
<evidence type="ECO:0000313" key="6">
    <source>
        <dbReference type="EMBL" id="MFD1631585.1"/>
    </source>
</evidence>
<comment type="caution">
    <text evidence="6">The sequence shown here is derived from an EMBL/GenBank/DDBJ whole genome shotgun (WGS) entry which is preliminary data.</text>
</comment>
<dbReference type="RefSeq" id="WP_379663953.1">
    <property type="nucleotide sequence ID" value="NZ_JBHUDG010000049.1"/>
</dbReference>
<evidence type="ECO:0000313" key="7">
    <source>
        <dbReference type="Proteomes" id="UP001597118"/>
    </source>
</evidence>
<evidence type="ECO:0000256" key="1">
    <source>
        <dbReference type="ARBA" id="ARBA00004141"/>
    </source>
</evidence>
<dbReference type="InterPro" id="IPR032808">
    <property type="entry name" value="DoxX"/>
</dbReference>
<keyword evidence="3 5" id="KW-1133">Transmembrane helix</keyword>
<dbReference type="EMBL" id="JBHUDG010000049">
    <property type="protein sequence ID" value="MFD1631585.1"/>
    <property type="molecule type" value="Genomic_DNA"/>
</dbReference>
<evidence type="ECO:0000256" key="2">
    <source>
        <dbReference type="ARBA" id="ARBA00022692"/>
    </source>
</evidence>
<protein>
    <submittedName>
        <fullName evidence="6">DoxX family protein</fullName>
    </submittedName>
</protein>
<evidence type="ECO:0000256" key="4">
    <source>
        <dbReference type="ARBA" id="ARBA00023136"/>
    </source>
</evidence>
<feature type="transmembrane region" description="Helical" evidence="5">
    <location>
        <begin position="50"/>
        <end position="71"/>
    </location>
</feature>
<keyword evidence="2 5" id="KW-0812">Transmembrane</keyword>
<proteinExistence type="predicted"/>
<feature type="transmembrane region" description="Helical" evidence="5">
    <location>
        <begin position="78"/>
        <end position="96"/>
    </location>
</feature>
<evidence type="ECO:0000256" key="3">
    <source>
        <dbReference type="ARBA" id="ARBA00022989"/>
    </source>
</evidence>
<comment type="subcellular location">
    <subcellularLocation>
        <location evidence="1">Membrane</location>
        <topology evidence="1">Multi-pass membrane protein</topology>
    </subcellularLocation>
</comment>
<keyword evidence="7" id="KW-1185">Reference proteome</keyword>
<sequence length="134" mass="14931">MINKPLSYFLLRLAVAMSMLGHGLVRLPKIDAFAEGMAKQFEQSVLPAQLVLPFGYVLPYVELLVGIFMLAGLLTKQAIVVGAVTMIVLIFGSSMIESWGAIPSQLIHILCFVLLLSYQQYDNYSLDKVFFRKS</sequence>
<accession>A0ABW4IFR0</accession>
<evidence type="ECO:0000256" key="5">
    <source>
        <dbReference type="SAM" id="Phobius"/>
    </source>
</evidence>
<organism evidence="6 7">
    <name type="scientific">Pseudopedobacter beijingensis</name>
    <dbReference type="NCBI Taxonomy" id="1207056"/>
    <lineage>
        <taxon>Bacteria</taxon>
        <taxon>Pseudomonadati</taxon>
        <taxon>Bacteroidota</taxon>
        <taxon>Sphingobacteriia</taxon>
        <taxon>Sphingobacteriales</taxon>
        <taxon>Sphingobacteriaceae</taxon>
        <taxon>Pseudopedobacter</taxon>
    </lineage>
</organism>
<name>A0ABW4IFR0_9SPHI</name>
<keyword evidence="4 5" id="KW-0472">Membrane</keyword>
<dbReference type="Proteomes" id="UP001597118">
    <property type="component" value="Unassembled WGS sequence"/>
</dbReference>
<gene>
    <name evidence="6" type="ORF">ACFSAH_17050</name>
</gene>
<reference evidence="7" key="1">
    <citation type="journal article" date="2019" name="Int. J. Syst. Evol. Microbiol.">
        <title>The Global Catalogue of Microorganisms (GCM) 10K type strain sequencing project: providing services to taxonomists for standard genome sequencing and annotation.</title>
        <authorList>
            <consortium name="The Broad Institute Genomics Platform"/>
            <consortium name="The Broad Institute Genome Sequencing Center for Infectious Disease"/>
            <person name="Wu L."/>
            <person name="Ma J."/>
        </authorList>
    </citation>
    <scope>NUCLEOTIDE SEQUENCE [LARGE SCALE GENOMIC DNA]</scope>
    <source>
        <strain evidence="7">CCUG 53762</strain>
    </source>
</reference>
<dbReference type="Pfam" id="PF07681">
    <property type="entry name" value="DoxX"/>
    <property type="match status" value="1"/>
</dbReference>